<dbReference type="Gene3D" id="3.30.2310.20">
    <property type="entry name" value="RelE-like"/>
    <property type="match status" value="1"/>
</dbReference>
<reference evidence="2 3" key="1">
    <citation type="submission" date="2019-07" db="EMBL/GenBank/DDBJ databases">
        <title>Whole genome shotgun sequence of Chitinophaga cymbidii NBRC 109752.</title>
        <authorList>
            <person name="Hosoyama A."/>
            <person name="Uohara A."/>
            <person name="Ohji S."/>
            <person name="Ichikawa N."/>
        </authorList>
    </citation>
    <scope>NUCLEOTIDE SEQUENCE [LARGE SCALE GENOMIC DNA]</scope>
    <source>
        <strain evidence="2 3">NBRC 109752</strain>
    </source>
</reference>
<comment type="caution">
    <text evidence="2">The sequence shown here is derived from an EMBL/GenBank/DDBJ whole genome shotgun (WGS) entry which is preliminary data.</text>
</comment>
<evidence type="ECO:0000313" key="2">
    <source>
        <dbReference type="EMBL" id="GEP98124.1"/>
    </source>
</evidence>
<sequence length="78" mass="9031">MALHIKWDRHALHQFETLIRHIEKDSPANAAKTSRAILLKIDGLLSHPEQCPPDKYKTENDGSFRAFELHRCRITLSL</sequence>
<evidence type="ECO:0000256" key="1">
    <source>
        <dbReference type="ARBA" id="ARBA00022649"/>
    </source>
</evidence>
<dbReference type="InterPro" id="IPR035093">
    <property type="entry name" value="RelE/ParE_toxin_dom_sf"/>
</dbReference>
<organism evidence="2 3">
    <name type="scientific">Chitinophaga cymbidii</name>
    <dbReference type="NCBI Taxonomy" id="1096750"/>
    <lineage>
        <taxon>Bacteria</taxon>
        <taxon>Pseudomonadati</taxon>
        <taxon>Bacteroidota</taxon>
        <taxon>Chitinophagia</taxon>
        <taxon>Chitinophagales</taxon>
        <taxon>Chitinophagaceae</taxon>
        <taxon>Chitinophaga</taxon>
    </lineage>
</organism>
<dbReference type="EMBL" id="BKAU01000005">
    <property type="protein sequence ID" value="GEP98124.1"/>
    <property type="molecule type" value="Genomic_DNA"/>
</dbReference>
<evidence type="ECO:0000313" key="3">
    <source>
        <dbReference type="Proteomes" id="UP000321436"/>
    </source>
</evidence>
<keyword evidence="3" id="KW-1185">Reference proteome</keyword>
<dbReference type="Pfam" id="PF05016">
    <property type="entry name" value="ParE_toxin"/>
    <property type="match status" value="1"/>
</dbReference>
<protein>
    <recommendedName>
        <fullName evidence="4">Plasmid stabilization protein</fullName>
    </recommendedName>
</protein>
<dbReference type="InterPro" id="IPR007712">
    <property type="entry name" value="RelE/ParE_toxin"/>
</dbReference>
<dbReference type="OrthoDB" id="962256at2"/>
<dbReference type="RefSeq" id="WP_146866347.1">
    <property type="nucleotide sequence ID" value="NZ_BKAU01000005.1"/>
</dbReference>
<gene>
    <name evidence="2" type="ORF">CCY01nite_43840</name>
</gene>
<proteinExistence type="predicted"/>
<evidence type="ECO:0008006" key="4">
    <source>
        <dbReference type="Google" id="ProtNLM"/>
    </source>
</evidence>
<dbReference type="Proteomes" id="UP000321436">
    <property type="component" value="Unassembled WGS sequence"/>
</dbReference>
<accession>A0A512RR28</accession>
<name>A0A512RR28_9BACT</name>
<dbReference type="AlphaFoldDB" id="A0A512RR28"/>
<keyword evidence="1" id="KW-1277">Toxin-antitoxin system</keyword>